<protein>
    <recommendedName>
        <fullName evidence="5">Lipoprotein</fullName>
    </recommendedName>
</protein>
<evidence type="ECO:0000313" key="3">
    <source>
        <dbReference type="EMBL" id="GAA5190340.1"/>
    </source>
</evidence>
<gene>
    <name evidence="3" type="ORF">GCM10025772_14730</name>
</gene>
<proteinExistence type="predicted"/>
<evidence type="ECO:0000256" key="1">
    <source>
        <dbReference type="SAM" id="MobiDB-lite"/>
    </source>
</evidence>
<organism evidence="3 4">
    <name type="scientific">Ferrimonas gelatinilytica</name>
    <dbReference type="NCBI Taxonomy" id="1255257"/>
    <lineage>
        <taxon>Bacteria</taxon>
        <taxon>Pseudomonadati</taxon>
        <taxon>Pseudomonadota</taxon>
        <taxon>Gammaproteobacteria</taxon>
        <taxon>Alteromonadales</taxon>
        <taxon>Ferrimonadaceae</taxon>
        <taxon>Ferrimonas</taxon>
    </lineage>
</organism>
<evidence type="ECO:0000313" key="4">
    <source>
        <dbReference type="Proteomes" id="UP001501600"/>
    </source>
</evidence>
<sequence>MRLLLALGLSLLAGCAQRPDTIAPRDYAFSAQSDTSPNRFRLTYFGPPEPPRRNMDPTPSPRQGVSGEAPESLPGQGNLISDHQLFTLLEQELDQRHLCLQGYRILSRRPTARGVTMEGQCLDATPAVNALPDRGLNDAAPRVKGVN</sequence>
<dbReference type="Proteomes" id="UP001501600">
    <property type="component" value="Unassembled WGS sequence"/>
</dbReference>
<keyword evidence="2" id="KW-0732">Signal</keyword>
<feature type="signal peptide" evidence="2">
    <location>
        <begin position="1"/>
        <end position="18"/>
    </location>
</feature>
<name>A0ABP9S4D8_9GAMM</name>
<feature type="region of interest" description="Disordered" evidence="1">
    <location>
        <begin position="38"/>
        <end position="78"/>
    </location>
</feature>
<accession>A0ABP9S4D8</accession>
<feature type="chain" id="PRO_5046303008" description="Lipoprotein" evidence="2">
    <location>
        <begin position="19"/>
        <end position="147"/>
    </location>
</feature>
<comment type="caution">
    <text evidence="3">The sequence shown here is derived from an EMBL/GenBank/DDBJ whole genome shotgun (WGS) entry which is preliminary data.</text>
</comment>
<evidence type="ECO:0000256" key="2">
    <source>
        <dbReference type="SAM" id="SignalP"/>
    </source>
</evidence>
<dbReference type="RefSeq" id="WP_345316406.1">
    <property type="nucleotide sequence ID" value="NZ_BAABLF010000008.1"/>
</dbReference>
<dbReference type="PROSITE" id="PS51257">
    <property type="entry name" value="PROKAR_LIPOPROTEIN"/>
    <property type="match status" value="1"/>
</dbReference>
<evidence type="ECO:0008006" key="5">
    <source>
        <dbReference type="Google" id="ProtNLM"/>
    </source>
</evidence>
<keyword evidence="4" id="KW-1185">Reference proteome</keyword>
<dbReference type="EMBL" id="BAABLF010000008">
    <property type="protein sequence ID" value="GAA5190340.1"/>
    <property type="molecule type" value="Genomic_DNA"/>
</dbReference>
<reference evidence="4" key="1">
    <citation type="journal article" date="2019" name="Int. J. Syst. Evol. Microbiol.">
        <title>The Global Catalogue of Microorganisms (GCM) 10K type strain sequencing project: providing services to taxonomists for standard genome sequencing and annotation.</title>
        <authorList>
            <consortium name="The Broad Institute Genomics Platform"/>
            <consortium name="The Broad Institute Genome Sequencing Center for Infectious Disease"/>
            <person name="Wu L."/>
            <person name="Ma J."/>
        </authorList>
    </citation>
    <scope>NUCLEOTIDE SEQUENCE [LARGE SCALE GENOMIC DNA]</scope>
    <source>
        <strain evidence="4">JCM 18720</strain>
    </source>
</reference>